<dbReference type="InParanoid" id="T1HEW3"/>
<proteinExistence type="predicted"/>
<evidence type="ECO:0000313" key="2">
    <source>
        <dbReference type="Proteomes" id="UP000015103"/>
    </source>
</evidence>
<reference evidence="1" key="1">
    <citation type="submission" date="2015-05" db="UniProtKB">
        <authorList>
            <consortium name="EnsemblMetazoa"/>
        </authorList>
    </citation>
    <scope>IDENTIFICATION</scope>
</reference>
<dbReference type="EMBL" id="ACPB03023233">
    <property type="status" value="NOT_ANNOTATED_CDS"/>
    <property type="molecule type" value="Genomic_DNA"/>
</dbReference>
<dbReference type="EnsemblMetazoa" id="RPRC002585-RA">
    <property type="protein sequence ID" value="RPRC002585-PA"/>
    <property type="gene ID" value="RPRC002585"/>
</dbReference>
<protein>
    <submittedName>
        <fullName evidence="1">Uncharacterized protein</fullName>
    </submittedName>
</protein>
<dbReference type="AlphaFoldDB" id="T1HEW3"/>
<sequence length="160" mass="18727">MSVEDKTFNEERLLIKISRLFEEKFKDLPKKEDFDRLKGEIAVVLNENENLKCRIANLEKQNEILCKNVENLMRKSKNKNLVFKGLPASDGNDVEGKIRELCITTFGIQEPKMGRIYDLGKNIFVVEFMQINDVYTILHNAKKLKNTGIWVSRDLTYEQR</sequence>
<evidence type="ECO:0000313" key="1">
    <source>
        <dbReference type="EnsemblMetazoa" id="RPRC002585-PA"/>
    </source>
</evidence>
<accession>T1HEW3</accession>
<name>T1HEW3_RHOPR</name>
<keyword evidence="2" id="KW-1185">Reference proteome</keyword>
<dbReference type="VEuPathDB" id="VectorBase:RPRC002585"/>
<dbReference type="HOGENOM" id="CLU_1656554_0_0_1"/>
<dbReference type="Proteomes" id="UP000015103">
    <property type="component" value="Unassembled WGS sequence"/>
</dbReference>
<organism evidence="1 2">
    <name type="scientific">Rhodnius prolixus</name>
    <name type="common">Triatomid bug</name>
    <dbReference type="NCBI Taxonomy" id="13249"/>
    <lineage>
        <taxon>Eukaryota</taxon>
        <taxon>Metazoa</taxon>
        <taxon>Ecdysozoa</taxon>
        <taxon>Arthropoda</taxon>
        <taxon>Hexapoda</taxon>
        <taxon>Insecta</taxon>
        <taxon>Pterygota</taxon>
        <taxon>Neoptera</taxon>
        <taxon>Paraneoptera</taxon>
        <taxon>Hemiptera</taxon>
        <taxon>Heteroptera</taxon>
        <taxon>Panheteroptera</taxon>
        <taxon>Cimicomorpha</taxon>
        <taxon>Reduviidae</taxon>
        <taxon>Triatominae</taxon>
        <taxon>Rhodnius</taxon>
    </lineage>
</organism>